<dbReference type="EMBL" id="LN714485">
    <property type="protein sequence ID" value="CEL69139.1"/>
    <property type="molecule type" value="Genomic_DNA"/>
</dbReference>
<organism evidence="2">
    <name type="scientific">Neospora caninum (strain Liverpool)</name>
    <dbReference type="NCBI Taxonomy" id="572307"/>
    <lineage>
        <taxon>Eukaryota</taxon>
        <taxon>Sar</taxon>
        <taxon>Alveolata</taxon>
        <taxon>Apicomplexa</taxon>
        <taxon>Conoidasida</taxon>
        <taxon>Coccidia</taxon>
        <taxon>Eucoccidiorida</taxon>
        <taxon>Eimeriorina</taxon>
        <taxon>Sarcocystidae</taxon>
        <taxon>Neospora</taxon>
    </lineage>
</organism>
<gene>
    <name evidence="2" type="ORF">BN1204_048590</name>
</gene>
<proteinExistence type="predicted"/>
<evidence type="ECO:0000313" key="2">
    <source>
        <dbReference type="EMBL" id="CEL69139.1"/>
    </source>
</evidence>
<feature type="chain" id="PRO_5002523424" evidence="1">
    <location>
        <begin position="28"/>
        <end position="1962"/>
    </location>
</feature>
<protein>
    <submittedName>
        <fullName evidence="2">Rhoptry neck protein RON3</fullName>
    </submittedName>
</protein>
<accession>A0A0F7UGF5</accession>
<feature type="signal peptide" evidence="1">
    <location>
        <begin position="1"/>
        <end position="27"/>
    </location>
</feature>
<sequence>MGTMMSPRLADCVLFLFALIFLHHVTVYKVCEAKSLQIIRPHHNLTGLEVQNSAADWGNEGKEISFAQTYREKDIWFGLLYYEYVINASTTMTLAFKSMAKYVYTAPFLTRLFASNRWLKYATLDFPQKQQLVRKIARRATSKSLFSKTPPTDKVAELFADMYLRRVTSRLSRTRGFRSPQYLNMKANLTKLIKDSNASTDAMDVVLGNNTENMFTWIDSVRQNPFTTVKNVVVHAFDNGLRGFSGMAEWEVNQGCFALSQQTRHILPFSSLFPGGILGKIGQKLMRSYIMFFHPVLANFKGLLALFLGVLCKVRLPTLINAIFGAIFRAKRRVGRYVHKYFFKTIGLRKDITGKMLVDDLVRGSGAVMVTLLFQLHGVDIDAISRRGEKVESGVLAGQGVWAMSDGLFVGLKDFAHLFRAYFDRYVNLTSGIYTYCSKQTTTFFSESELDEFYNGENPGRIPPRERLLAWCDRNKSYLTVIEQDFFGLASNFLNHMVKCLKMDLKYFEGYLANIMSIFYEMTFATLESDIVSAINATHGRAPHQLELEAILRRRHQASNPPREAEMPRTMFRKPWMRLAIRKLAHGYFSSAAGLAMRSLLNQAGRERTPKFQKLLDKAFQRVEEGSKLIRSSMAVILGRFFNSQALIARAQEQTVRMKMFEFINKCQNPEDPNHRDVCGNNVTTNIDEVKFISKSLLSLNIGIMASPRDLILTQIMETDPTKGAVDPTQFFAEWEAWLQGKGYTPANKGKEFLLYAQEINQKEKILPFVEAVSQTLRDRLRFGRFDQEGMDALRLSDVNGRSAIFRPRNTQSMFDRLKEIRPDPLDAPATFEVINVNEGVLRFTSKPGIPFEGSLEYADDRKELRNIQRDPLAIKELMVSQLMQIKPRLSAEMTATLMMVLHRYSPSFHKHSFATFLQNLSPKMFFDGLLAFADQHQQQGEATVQLDRRLYSFSMSFQTFKDIIFNSLNTMVLRMHSLDTADSLSVFLVGLVHYAFQKIQKNRTGRTLVMQHFQRSLVHVMQSVDADRFLTDFPECRFLVESNAAVDEIVAIKCTVYRFVKLRSLELPRAMQPDVEESKMTETRARAYVSGFLEYLDALRSERTSWSSFLNYKGFVETAELYKETVGSYSFEELERQIKAEPITDLSALEQMRAMMDPSLGHIIPPKKDEGTTQVFRRIWDNMGELSSGVRHKVRKALKQLKSRMISIFGSTSIPKAIRPFNVMNSSQFFGALEHAEFRAFPDTKAPPEDILRASDLTIFGRVLLTLEATPLYLDNPKQMADVVMQMRAIPFYSLECQELFREIKETVGQMSHEDLKVAVGWMLTFNIGKGLTGSTVALGLLALAGVRFTNSQITHQDKIGILTALDADTLRFIKKILLMPMVFRHMASLTDGEAMSLLRFVPKATLLVAYPAATRYLPLSEPVIVVDAIDKLVDSKAIDVVQAQLGQVALLPGESNHEAVCRVMITRIGQELEVSAEDAMKFWTRSQMFFDKRLPAACILLIHLRAMREQNIQQTTVTALIDTLYYNGTPVNDYLAFISKKGANELERHRQIDRIGSLLTIVYVAVVSGSLQVDASFVGYSDETKILTFHSRRSFRGAEVSLLNACVQATAHIMGSPKEKPEIFQVSLSSYLVGEWFRFVEPKRLEAYAEAYRAAGGFQNISRETLKNISTVYVYYDIGDYFFSMRQRSPYPVKEIVKQASLNMITDDATLDDFGAAMVAVDMSERIKQAKIKCYEDALKDYAEYVGKSRIAQEMMKLDCVHNYLIDLGSLGYSASSITSQQKDQIIAVLDKAFAAKCEEMYTALIGSNPDIQKLKQQAWAFATLPHISLNNASRLATVGNMLHTLITEITAGTPWADVADGIAKERTNVLWERVGDVSQRTQIYTAVDRPYLFNPFAVTLDFLIYVKTNRAQSFRLPKILLMKRAAVLKELPFRKKTTPPGMADYKHRAAAFKDAFFAP</sequence>
<reference evidence="2" key="1">
    <citation type="journal article" date="2015" name="PLoS ONE">
        <title>Comprehensive Evaluation of Toxoplasma gondii VEG and Neospora caninum LIV Genomes with Tachyzoite Stage Transcriptome and Proteome Defines Novel Transcript Features.</title>
        <authorList>
            <person name="Ramaprasad A."/>
            <person name="Mourier T."/>
            <person name="Naeem R."/>
            <person name="Malas T.B."/>
            <person name="Moussa E."/>
            <person name="Panigrahi A."/>
            <person name="Vermont S.J."/>
            <person name="Otto T.D."/>
            <person name="Wastling J."/>
            <person name="Pain A."/>
        </authorList>
    </citation>
    <scope>NUCLEOTIDE SEQUENCE</scope>
    <source>
        <strain evidence="2">Liverpool</strain>
    </source>
</reference>
<evidence type="ECO:0000256" key="1">
    <source>
        <dbReference type="SAM" id="SignalP"/>
    </source>
</evidence>
<name>A0A0F7UGF5_NEOCL</name>
<keyword evidence="1" id="KW-0732">Signal</keyword>